<evidence type="ECO:0000256" key="2">
    <source>
        <dbReference type="ARBA" id="ARBA00022980"/>
    </source>
</evidence>
<dbReference type="CDD" id="cd00364">
    <property type="entry name" value="Ribosomal_uS17"/>
    <property type="match status" value="1"/>
</dbReference>
<dbReference type="Proteomes" id="UP000231056">
    <property type="component" value="Unassembled WGS sequence"/>
</dbReference>
<dbReference type="Pfam" id="PF00366">
    <property type="entry name" value="Ribosomal_S17"/>
    <property type="match status" value="1"/>
</dbReference>
<dbReference type="EMBL" id="PCVM01000006">
    <property type="protein sequence ID" value="PIQ73844.1"/>
    <property type="molecule type" value="Genomic_DNA"/>
</dbReference>
<proteinExistence type="inferred from homology"/>
<organism evidence="4 5">
    <name type="scientific">Candidatus Roizmanbacteria bacterium CG11_big_fil_rev_8_21_14_0_20_36_8</name>
    <dbReference type="NCBI Taxonomy" id="1974856"/>
    <lineage>
        <taxon>Bacteria</taxon>
        <taxon>Candidatus Roizmaniibacteriota</taxon>
    </lineage>
</organism>
<dbReference type="GO" id="GO:0005840">
    <property type="term" value="C:ribosome"/>
    <property type="evidence" value="ECO:0007669"/>
    <property type="project" value="UniProtKB-KW"/>
</dbReference>
<sequence length="52" mass="5955">MSKTMSGTVVSTAMAKTVVVRVENKFRHPLYQKVITKHKRFKAHNEIEGIQV</sequence>
<comment type="similarity">
    <text evidence="1">Belongs to the universal ribosomal protein uS17 family.</text>
</comment>
<keyword evidence="3" id="KW-0687">Ribonucleoprotein</keyword>
<dbReference type="GO" id="GO:1990904">
    <property type="term" value="C:ribonucleoprotein complex"/>
    <property type="evidence" value="ECO:0007669"/>
    <property type="project" value="UniProtKB-KW"/>
</dbReference>
<dbReference type="InterPro" id="IPR012340">
    <property type="entry name" value="NA-bd_OB-fold"/>
</dbReference>
<accession>A0A2M6IV84</accession>
<protein>
    <submittedName>
        <fullName evidence="4">30S ribosomal protein S17</fullName>
    </submittedName>
</protein>
<dbReference type="AlphaFoldDB" id="A0A2M6IV84"/>
<gene>
    <name evidence="4" type="primary">rpsQ</name>
    <name evidence="4" type="ORF">COV58_00290</name>
</gene>
<evidence type="ECO:0000256" key="3">
    <source>
        <dbReference type="ARBA" id="ARBA00023274"/>
    </source>
</evidence>
<evidence type="ECO:0000256" key="1">
    <source>
        <dbReference type="ARBA" id="ARBA00010254"/>
    </source>
</evidence>
<feature type="non-terminal residue" evidence="4">
    <location>
        <position position="52"/>
    </location>
</feature>
<dbReference type="SUPFAM" id="SSF50249">
    <property type="entry name" value="Nucleic acid-binding proteins"/>
    <property type="match status" value="1"/>
</dbReference>
<dbReference type="Gene3D" id="2.40.50.140">
    <property type="entry name" value="Nucleic acid-binding proteins"/>
    <property type="match status" value="1"/>
</dbReference>
<name>A0A2M6IV84_9BACT</name>
<dbReference type="InterPro" id="IPR000266">
    <property type="entry name" value="Ribosomal_uS17"/>
</dbReference>
<evidence type="ECO:0000313" key="5">
    <source>
        <dbReference type="Proteomes" id="UP000231056"/>
    </source>
</evidence>
<keyword evidence="2 4" id="KW-0689">Ribosomal protein</keyword>
<dbReference type="GO" id="GO:0003735">
    <property type="term" value="F:structural constituent of ribosome"/>
    <property type="evidence" value="ECO:0007669"/>
    <property type="project" value="InterPro"/>
</dbReference>
<evidence type="ECO:0000313" key="4">
    <source>
        <dbReference type="EMBL" id="PIQ73844.1"/>
    </source>
</evidence>
<dbReference type="GO" id="GO:0006412">
    <property type="term" value="P:translation"/>
    <property type="evidence" value="ECO:0007669"/>
    <property type="project" value="InterPro"/>
</dbReference>
<reference evidence="4 5" key="1">
    <citation type="submission" date="2017-09" db="EMBL/GenBank/DDBJ databases">
        <title>Depth-based differentiation of microbial function through sediment-hosted aquifers and enrichment of novel symbionts in the deep terrestrial subsurface.</title>
        <authorList>
            <person name="Probst A.J."/>
            <person name="Ladd B."/>
            <person name="Jarett J.K."/>
            <person name="Geller-Mcgrath D.E."/>
            <person name="Sieber C.M."/>
            <person name="Emerson J.B."/>
            <person name="Anantharaman K."/>
            <person name="Thomas B.C."/>
            <person name="Malmstrom R."/>
            <person name="Stieglmeier M."/>
            <person name="Klingl A."/>
            <person name="Woyke T."/>
            <person name="Ryan C.M."/>
            <person name="Banfield J.F."/>
        </authorList>
    </citation>
    <scope>NUCLEOTIDE SEQUENCE [LARGE SCALE GENOMIC DNA]</scope>
    <source>
        <strain evidence="4">CG11_big_fil_rev_8_21_14_0_20_36_8</strain>
    </source>
</reference>
<comment type="caution">
    <text evidence="4">The sequence shown here is derived from an EMBL/GenBank/DDBJ whole genome shotgun (WGS) entry which is preliminary data.</text>
</comment>